<evidence type="ECO:0000313" key="2">
    <source>
        <dbReference type="Proteomes" id="UP000242687"/>
    </source>
</evidence>
<name>A0A2H9VP36_9SPHI</name>
<organism evidence="1 2">
    <name type="scientific">Mucilaginibacter auburnensis</name>
    <dbReference type="NCBI Taxonomy" id="1457233"/>
    <lineage>
        <taxon>Bacteria</taxon>
        <taxon>Pseudomonadati</taxon>
        <taxon>Bacteroidota</taxon>
        <taxon>Sphingobacteriia</taxon>
        <taxon>Sphingobacteriales</taxon>
        <taxon>Sphingobacteriaceae</taxon>
        <taxon>Mucilaginibacter</taxon>
    </lineage>
</organism>
<keyword evidence="2" id="KW-1185">Reference proteome</keyword>
<evidence type="ECO:0000313" key="1">
    <source>
        <dbReference type="EMBL" id="PJJ80072.1"/>
    </source>
</evidence>
<sequence>MRTSLNKLKLIDDYLLGNLHVPDALLFEANIILNTELADSVALQKQTHQLVKNYGRQSLKAELTAVQHQLSTAPEHRGFMQSIANIFKKH</sequence>
<proteinExistence type="predicted"/>
<gene>
    <name evidence="1" type="ORF">CLV57_3216</name>
</gene>
<accession>A0A2H9VP36</accession>
<dbReference type="AlphaFoldDB" id="A0A2H9VP36"/>
<dbReference type="EMBL" id="PGFJ01000002">
    <property type="protein sequence ID" value="PJJ80072.1"/>
    <property type="molecule type" value="Genomic_DNA"/>
</dbReference>
<comment type="caution">
    <text evidence="1">The sequence shown here is derived from an EMBL/GenBank/DDBJ whole genome shotgun (WGS) entry which is preliminary data.</text>
</comment>
<dbReference type="Proteomes" id="UP000242687">
    <property type="component" value="Unassembled WGS sequence"/>
</dbReference>
<reference evidence="1 2" key="1">
    <citation type="submission" date="2017-11" db="EMBL/GenBank/DDBJ databases">
        <title>Genomic Encyclopedia of Archaeal and Bacterial Type Strains, Phase II (KMG-II): From Individual Species to Whole Genera.</title>
        <authorList>
            <person name="Goeker M."/>
        </authorList>
    </citation>
    <scope>NUCLEOTIDE SEQUENCE [LARGE SCALE GENOMIC DNA]</scope>
    <source>
        <strain evidence="1 2">DSM 28175</strain>
    </source>
</reference>
<dbReference type="OrthoDB" id="1444051at2"/>
<protein>
    <submittedName>
        <fullName evidence="1">Uncharacterized protein</fullName>
    </submittedName>
</protein>
<dbReference type="RefSeq" id="WP_100342371.1">
    <property type="nucleotide sequence ID" value="NZ_PGFJ01000002.1"/>
</dbReference>